<gene>
    <name evidence="10" type="ORF">LARV_03616</name>
</gene>
<dbReference type="GO" id="GO:0009055">
    <property type="term" value="F:electron transfer activity"/>
    <property type="evidence" value="ECO:0007669"/>
    <property type="project" value="InterPro"/>
</dbReference>
<dbReference type="EMBL" id="DF967972">
    <property type="protein sequence ID" value="GAP15823.1"/>
    <property type="molecule type" value="Genomic_DNA"/>
</dbReference>
<proteinExistence type="inferred from homology"/>
<dbReference type="InterPro" id="IPR051919">
    <property type="entry name" value="W-dependent_AOR"/>
</dbReference>
<dbReference type="Gene3D" id="1.10.599.10">
    <property type="entry name" value="Aldehyde Ferredoxin Oxidoreductase Protein, subunit A, domain 3"/>
    <property type="match status" value="1"/>
</dbReference>
<keyword evidence="5" id="KW-0560">Oxidoreductase</keyword>
<evidence type="ECO:0000256" key="5">
    <source>
        <dbReference type="ARBA" id="ARBA00023002"/>
    </source>
</evidence>
<dbReference type="InterPro" id="IPR013983">
    <property type="entry name" value="Ald_Fedxn_OxRdtase_N"/>
</dbReference>
<dbReference type="Gene3D" id="1.10.569.10">
    <property type="entry name" value="Aldehyde Ferredoxin Oxidoreductase Protein, subunit A, domain 2"/>
    <property type="match status" value="1"/>
</dbReference>
<dbReference type="AlphaFoldDB" id="A0A0S7BD43"/>
<dbReference type="InterPro" id="IPR036021">
    <property type="entry name" value="Tungsten_al_ferr_oxy-like_C"/>
</dbReference>
<dbReference type="Proteomes" id="UP000055060">
    <property type="component" value="Unassembled WGS sequence"/>
</dbReference>
<reference evidence="10" key="1">
    <citation type="submission" date="2015-07" db="EMBL/GenBank/DDBJ databases">
        <title>Draft Genome Sequences of Anaerolinea thermolimosa IMO-1, Bellilinea caldifistulae GOMI-1, Leptolinea tardivitalis YMTK-2, Levilinea saccharolytica KIBI-1,Longilinea arvoryzae KOME-1, Previously Described as Members of the Anaerolineaceae (Chloroflexi).</title>
        <authorList>
            <person name="Sekiguchi Y."/>
            <person name="Ohashi A."/>
            <person name="Matsuura N."/>
            <person name="Tourlousse M.D."/>
        </authorList>
    </citation>
    <scope>NUCLEOTIDE SEQUENCE [LARGE SCALE GENOMIC DNA]</scope>
    <source>
        <strain evidence="10">KOME-1</strain>
    </source>
</reference>
<keyword evidence="4" id="KW-0479">Metal-binding</keyword>
<evidence type="ECO:0000313" key="10">
    <source>
        <dbReference type="EMBL" id="GAP15823.1"/>
    </source>
</evidence>
<name>A0A0S7BD43_9CHLR</name>
<dbReference type="InterPro" id="IPR013984">
    <property type="entry name" value="Ald_Fedxn_OxRdtase_dom2"/>
</dbReference>
<keyword evidence="7" id="KW-0411">Iron-sulfur</keyword>
<keyword evidence="11" id="KW-1185">Reference proteome</keyword>
<dbReference type="PANTHER" id="PTHR30038">
    <property type="entry name" value="ALDEHYDE FERREDOXIN OXIDOREDUCTASE"/>
    <property type="match status" value="1"/>
</dbReference>
<dbReference type="Gene3D" id="3.60.9.10">
    <property type="entry name" value="Aldehyde ferredoxin oxidoreductase, N-terminal domain"/>
    <property type="match status" value="1"/>
</dbReference>
<dbReference type="Pfam" id="PF02730">
    <property type="entry name" value="AFOR_N"/>
    <property type="match status" value="1"/>
</dbReference>
<comment type="cofactor">
    <cofactor evidence="1">
        <name>[4Fe-4S] cluster</name>
        <dbReference type="ChEBI" id="CHEBI:49883"/>
    </cofactor>
</comment>
<evidence type="ECO:0000256" key="6">
    <source>
        <dbReference type="ARBA" id="ARBA00023004"/>
    </source>
</evidence>
<comment type="similarity">
    <text evidence="2">Belongs to the AOR/FOR family.</text>
</comment>
<dbReference type="GO" id="GO:0016625">
    <property type="term" value="F:oxidoreductase activity, acting on the aldehyde or oxo group of donors, iron-sulfur protein as acceptor"/>
    <property type="evidence" value="ECO:0007669"/>
    <property type="project" value="InterPro"/>
</dbReference>
<dbReference type="InterPro" id="IPR013985">
    <property type="entry name" value="Ald_Fedxn_OxRdtase_dom3"/>
</dbReference>
<dbReference type="SUPFAM" id="SSF48310">
    <property type="entry name" value="Aldehyde ferredoxin oxidoreductase, C-terminal domains"/>
    <property type="match status" value="1"/>
</dbReference>
<evidence type="ECO:0000256" key="3">
    <source>
        <dbReference type="ARBA" id="ARBA00022485"/>
    </source>
</evidence>
<evidence type="ECO:0000256" key="2">
    <source>
        <dbReference type="ARBA" id="ARBA00011032"/>
    </source>
</evidence>
<dbReference type="SUPFAM" id="SSF56228">
    <property type="entry name" value="Aldehyde ferredoxin oxidoreductase, N-terminal domain"/>
    <property type="match status" value="1"/>
</dbReference>
<evidence type="ECO:0000256" key="7">
    <source>
        <dbReference type="ARBA" id="ARBA00023014"/>
    </source>
</evidence>
<evidence type="ECO:0000256" key="8">
    <source>
        <dbReference type="ARBA" id="ARBA00049934"/>
    </source>
</evidence>
<accession>A0A0S7BD43</accession>
<organism evidence="10">
    <name type="scientific">Longilinea arvoryzae</name>
    <dbReference type="NCBI Taxonomy" id="360412"/>
    <lineage>
        <taxon>Bacteria</taxon>
        <taxon>Bacillati</taxon>
        <taxon>Chloroflexota</taxon>
        <taxon>Anaerolineae</taxon>
        <taxon>Anaerolineales</taxon>
        <taxon>Anaerolineaceae</taxon>
        <taxon>Longilinea</taxon>
    </lineage>
</organism>
<evidence type="ECO:0000256" key="4">
    <source>
        <dbReference type="ARBA" id="ARBA00022723"/>
    </source>
</evidence>
<keyword evidence="6" id="KW-0408">Iron</keyword>
<dbReference type="PANTHER" id="PTHR30038:SF0">
    <property type="entry name" value="TUNGSTEN-CONTAINING ALDEHYDE FERREDOXIN OXIDOREDUCTASE"/>
    <property type="match status" value="1"/>
</dbReference>
<keyword evidence="3" id="KW-0004">4Fe-4S</keyword>
<sequence>MAHCYTGSILHVDLTSGKLWVENPPEAFYRAYAGGSAMGLYYILKETPPHADPLGPANTLTLFSGLPTGLAIAGQARLAANARSPISGGIGDSQCGGFFPAALKFAGFDGIVIRGQSPRPVYLYLHDGQVELRGAEHLWGKVTGDVEAQIKDELNDPRLEVLQIGPAGEKQVRFAALINMCNRANGRTGMGAVMGSKRLKAVVVKGSGKLTAADPATITRMQRAGVKNLEEIPDVKGLGINGTADVVGFQNSIGSLPAHNYNQGQFAGADTLMGDVMSRTILKERDTCYSCVVRCKRVVETEFAGQKVLPLYGGPEYETIAAMGSYCGVDDLNAVALANQLCNMYGMDTIACGATIAFAMECFENGLLSLQDTGGIELRFGNPDAVVTLVEKIARREGLGDLLAEGSARAAERLGPAAMEYLVTVKNTELPAHIPHAKKSLGLVYAVNPFGADHQSSEHDPMYEEGGSQLYYDRLALLGLTSVQAPGTMTDEKVRFAYTSEVFYSALDTYGLCQFVWGPAWQLYGPAELAELISAASGWQVGMAEIMQVGQRRLNMLRAFNAREGFTRADDRLPRKFSRALHGEGPTAGVAYAPEDLEHYKDVYYNLAGWDPASGNPTPARLAELGLEWIDLR</sequence>
<dbReference type="RefSeq" id="WP_075074969.1">
    <property type="nucleotide sequence ID" value="NZ_DF967972.1"/>
</dbReference>
<feature type="domain" description="Aldehyde ferredoxin oxidoreductase N-terminal" evidence="9">
    <location>
        <begin position="5"/>
        <end position="208"/>
    </location>
</feature>
<dbReference type="SMART" id="SM00790">
    <property type="entry name" value="AFOR_N"/>
    <property type="match status" value="1"/>
</dbReference>
<protein>
    <submittedName>
        <fullName evidence="10">Aldehyde:ferredoxin oxidoreductase</fullName>
    </submittedName>
</protein>
<evidence type="ECO:0000256" key="1">
    <source>
        <dbReference type="ARBA" id="ARBA00001966"/>
    </source>
</evidence>
<dbReference type="InterPro" id="IPR036503">
    <property type="entry name" value="Ald_Fedxn_OxRdtase_N_sf"/>
</dbReference>
<dbReference type="GO" id="GO:0046872">
    <property type="term" value="F:metal ion binding"/>
    <property type="evidence" value="ECO:0007669"/>
    <property type="project" value="UniProtKB-KW"/>
</dbReference>
<comment type="cofactor">
    <cofactor evidence="8">
        <name>tungstopterin</name>
        <dbReference type="ChEBI" id="CHEBI:30402"/>
    </cofactor>
</comment>
<dbReference type="Pfam" id="PF01314">
    <property type="entry name" value="AFOR_C"/>
    <property type="match status" value="1"/>
</dbReference>
<evidence type="ECO:0000313" key="11">
    <source>
        <dbReference type="Proteomes" id="UP000055060"/>
    </source>
</evidence>
<dbReference type="STRING" id="360412.LARV_03616"/>
<evidence type="ECO:0000259" key="9">
    <source>
        <dbReference type="SMART" id="SM00790"/>
    </source>
</evidence>
<dbReference type="InterPro" id="IPR001203">
    <property type="entry name" value="OxRdtase_Ald_Fedxn_C"/>
</dbReference>
<dbReference type="GO" id="GO:0051539">
    <property type="term" value="F:4 iron, 4 sulfur cluster binding"/>
    <property type="evidence" value="ECO:0007669"/>
    <property type="project" value="UniProtKB-KW"/>
</dbReference>